<evidence type="ECO:0008006" key="4">
    <source>
        <dbReference type="Google" id="ProtNLM"/>
    </source>
</evidence>
<comment type="caution">
    <text evidence="2">The sequence shown here is derived from an EMBL/GenBank/DDBJ whole genome shotgun (WGS) entry which is preliminary data.</text>
</comment>
<feature type="transmembrane region" description="Helical" evidence="1">
    <location>
        <begin position="251"/>
        <end position="268"/>
    </location>
</feature>
<name>A0A402A9X2_9CHLR</name>
<reference evidence="3" key="1">
    <citation type="submission" date="2018-12" db="EMBL/GenBank/DDBJ databases">
        <title>Tengunoibacter tsumagoiensis gen. nov., sp. nov., Dictyobacter kobayashii sp. nov., D. alpinus sp. nov., and D. joshuensis sp. nov. and description of Dictyobacteraceae fam. nov. within the order Ktedonobacterales isolated from Tengu-no-mugimeshi.</title>
        <authorList>
            <person name="Wang C.M."/>
            <person name="Zheng Y."/>
            <person name="Sakai Y."/>
            <person name="Toyoda A."/>
            <person name="Minakuchi Y."/>
            <person name="Abe K."/>
            <person name="Yokota A."/>
            <person name="Yabe S."/>
        </authorList>
    </citation>
    <scope>NUCLEOTIDE SEQUENCE [LARGE SCALE GENOMIC DNA]</scope>
    <source>
        <strain evidence="3">Uno3</strain>
    </source>
</reference>
<keyword evidence="1" id="KW-1133">Transmembrane helix</keyword>
<protein>
    <recommendedName>
        <fullName evidence="4">Pentapeptide repeat-containing protein</fullName>
    </recommendedName>
</protein>
<dbReference type="InterPro" id="IPR001646">
    <property type="entry name" value="5peptide_repeat"/>
</dbReference>
<feature type="transmembrane region" description="Helical" evidence="1">
    <location>
        <begin position="228"/>
        <end position="245"/>
    </location>
</feature>
<accession>A0A402A9X2</accession>
<dbReference type="PANTHER" id="PTHR14136">
    <property type="entry name" value="BTB_POZ DOMAIN-CONTAINING PROTEIN KCTD9"/>
    <property type="match status" value="1"/>
</dbReference>
<evidence type="ECO:0000313" key="3">
    <source>
        <dbReference type="Proteomes" id="UP000287352"/>
    </source>
</evidence>
<evidence type="ECO:0000256" key="1">
    <source>
        <dbReference type="SAM" id="Phobius"/>
    </source>
</evidence>
<proteinExistence type="predicted"/>
<dbReference type="Pfam" id="PF00805">
    <property type="entry name" value="Pentapeptide"/>
    <property type="match status" value="2"/>
</dbReference>
<keyword evidence="1" id="KW-0472">Membrane</keyword>
<dbReference type="RefSeq" id="WP_126583357.1">
    <property type="nucleotide sequence ID" value="NZ_BIFR01000002.1"/>
</dbReference>
<dbReference type="EMBL" id="BIFR01000002">
    <property type="protein sequence ID" value="GCE15962.1"/>
    <property type="molecule type" value="Genomic_DNA"/>
</dbReference>
<sequence length="334" mass="37845">MPNQQHVDILKRGVDIWNKWRQDHPTIEPDLRQASLQHGKYRGINLRNAKLIKAHLASADLQGADLTNADLQDADLTATKLTYATLENTHLARAQLNKADLREARLEGANLSKANLQGADLRETLLDDRTKLDGAHLGGGGTSEISLVDIRWRNANIAVIDWQGLKMLGDEQRARQEGTQNAYKIALRANRQLALVLREQGLGEEADFFAYRAQVIRRAILKLRKRTFHQYLFSWFLNLLAGYGYKPIRSLIFYVISIFAFALAYFFFDFFTHQPKNFAIELLISLNNFHSHGLFLVQEITGSLPDVLGTLEGIVGLLIEASLIATFTQRYFGR</sequence>
<keyword evidence="1" id="KW-0812">Transmembrane</keyword>
<dbReference type="SUPFAM" id="SSF141571">
    <property type="entry name" value="Pentapeptide repeat-like"/>
    <property type="match status" value="1"/>
</dbReference>
<dbReference type="AlphaFoldDB" id="A0A402A9X2"/>
<gene>
    <name evidence="2" type="ORF">KTT_58210</name>
</gene>
<keyword evidence="3" id="KW-1185">Reference proteome</keyword>
<organism evidence="2 3">
    <name type="scientific">Tengunoibacter tsumagoiensis</name>
    <dbReference type="NCBI Taxonomy" id="2014871"/>
    <lineage>
        <taxon>Bacteria</taxon>
        <taxon>Bacillati</taxon>
        <taxon>Chloroflexota</taxon>
        <taxon>Ktedonobacteria</taxon>
        <taxon>Ktedonobacterales</taxon>
        <taxon>Dictyobacteraceae</taxon>
        <taxon>Tengunoibacter</taxon>
    </lineage>
</organism>
<dbReference type="Gene3D" id="2.160.20.80">
    <property type="entry name" value="E3 ubiquitin-protein ligase SopA"/>
    <property type="match status" value="1"/>
</dbReference>
<dbReference type="PANTHER" id="PTHR14136:SF17">
    <property type="entry name" value="BTB_POZ DOMAIN-CONTAINING PROTEIN KCTD9"/>
    <property type="match status" value="1"/>
</dbReference>
<dbReference type="InterPro" id="IPR051082">
    <property type="entry name" value="Pentapeptide-BTB/POZ_domain"/>
</dbReference>
<dbReference type="Proteomes" id="UP000287352">
    <property type="component" value="Unassembled WGS sequence"/>
</dbReference>
<evidence type="ECO:0000313" key="2">
    <source>
        <dbReference type="EMBL" id="GCE15962.1"/>
    </source>
</evidence>
<dbReference type="OrthoDB" id="158879at2"/>